<evidence type="ECO:0000256" key="1">
    <source>
        <dbReference type="ARBA" id="ARBA00004651"/>
    </source>
</evidence>
<evidence type="ECO:0000256" key="9">
    <source>
        <dbReference type="RuleBase" id="RU000688"/>
    </source>
</evidence>
<evidence type="ECO:0000256" key="3">
    <source>
        <dbReference type="ARBA" id="ARBA00022692"/>
    </source>
</evidence>
<dbReference type="SMART" id="SM01381">
    <property type="entry name" value="7TM_GPCR_Srsx"/>
    <property type="match status" value="1"/>
</dbReference>
<dbReference type="WBParaSite" id="SMUV_0001089001-mRNA-1">
    <property type="protein sequence ID" value="SMUV_0001089001-mRNA-1"/>
    <property type="gene ID" value="SMUV_0001089001"/>
</dbReference>
<feature type="transmembrane region" description="Helical" evidence="10">
    <location>
        <begin position="305"/>
        <end position="329"/>
    </location>
</feature>
<keyword evidence="6 10" id="KW-0472">Membrane</keyword>
<dbReference type="PROSITE" id="PS50262">
    <property type="entry name" value="G_PROTEIN_RECEP_F1_2"/>
    <property type="match status" value="1"/>
</dbReference>
<keyword evidence="8 9" id="KW-0807">Transducer</keyword>
<keyword evidence="12" id="KW-1185">Reference proteome</keyword>
<feature type="transmembrane region" description="Helical" evidence="10">
    <location>
        <begin position="267"/>
        <end position="285"/>
    </location>
</feature>
<comment type="similarity">
    <text evidence="9">Belongs to the G-protein coupled receptor 1 family.</text>
</comment>
<dbReference type="InterPro" id="IPR017452">
    <property type="entry name" value="GPCR_Rhodpsn_7TM"/>
</dbReference>
<feature type="domain" description="G-protein coupled receptors family 1 profile" evidence="11">
    <location>
        <begin position="66"/>
        <end position="327"/>
    </location>
</feature>
<protein>
    <submittedName>
        <fullName evidence="13">G_PROTEIN_RECEP_F1_2 domain-containing protein</fullName>
    </submittedName>
</protein>
<dbReference type="InterPro" id="IPR001681">
    <property type="entry name" value="Neurokn_rcpt"/>
</dbReference>
<dbReference type="PRINTS" id="PR00244">
    <property type="entry name" value="NEUROKININR"/>
</dbReference>
<dbReference type="Pfam" id="PF00001">
    <property type="entry name" value="7tm_1"/>
    <property type="match status" value="1"/>
</dbReference>
<dbReference type="PRINTS" id="PR00237">
    <property type="entry name" value="GPCRRHODOPSN"/>
</dbReference>
<evidence type="ECO:0000259" key="11">
    <source>
        <dbReference type="PROSITE" id="PS50262"/>
    </source>
</evidence>
<evidence type="ECO:0000256" key="6">
    <source>
        <dbReference type="ARBA" id="ARBA00023136"/>
    </source>
</evidence>
<feature type="transmembrane region" description="Helical" evidence="10">
    <location>
        <begin position="87"/>
        <end position="113"/>
    </location>
</feature>
<dbReference type="Gene3D" id="1.20.1070.10">
    <property type="entry name" value="Rhodopsin 7-helix transmembrane proteins"/>
    <property type="match status" value="1"/>
</dbReference>
<dbReference type="Proteomes" id="UP000046393">
    <property type="component" value="Unplaced"/>
</dbReference>
<dbReference type="GO" id="GO:0005886">
    <property type="term" value="C:plasma membrane"/>
    <property type="evidence" value="ECO:0007669"/>
    <property type="project" value="UniProtKB-SubCell"/>
</dbReference>
<keyword evidence="7 9" id="KW-0675">Receptor</keyword>
<comment type="subcellular location">
    <subcellularLocation>
        <location evidence="1">Cell membrane</location>
        <topology evidence="1">Multi-pass membrane protein</topology>
    </subcellularLocation>
</comment>
<dbReference type="PANTHER" id="PTHR46925:SF2">
    <property type="entry name" value="G-PROTEIN COUPLED RECEPTOR TKR-1-RELATED"/>
    <property type="match status" value="1"/>
</dbReference>
<feature type="transmembrane region" description="Helical" evidence="10">
    <location>
        <begin position="164"/>
        <end position="185"/>
    </location>
</feature>
<keyword evidence="3 9" id="KW-0812">Transmembrane</keyword>
<evidence type="ECO:0000256" key="2">
    <source>
        <dbReference type="ARBA" id="ARBA00022475"/>
    </source>
</evidence>
<dbReference type="PANTHER" id="PTHR46925">
    <property type="entry name" value="G-PROTEIN COUPLED RECEPTOR TKR-1-RELATED"/>
    <property type="match status" value="1"/>
</dbReference>
<keyword evidence="2" id="KW-1003">Cell membrane</keyword>
<evidence type="ECO:0000256" key="8">
    <source>
        <dbReference type="ARBA" id="ARBA00023224"/>
    </source>
</evidence>
<dbReference type="AlphaFoldDB" id="A0A0N5B0T8"/>
<keyword evidence="5 9" id="KW-0297">G-protein coupled receptor</keyword>
<dbReference type="GO" id="GO:0004995">
    <property type="term" value="F:tachykinin receptor activity"/>
    <property type="evidence" value="ECO:0007669"/>
    <property type="project" value="InterPro"/>
</dbReference>
<dbReference type="InterPro" id="IPR000276">
    <property type="entry name" value="GPCR_Rhodpsn"/>
</dbReference>
<evidence type="ECO:0000256" key="5">
    <source>
        <dbReference type="ARBA" id="ARBA00023040"/>
    </source>
</evidence>
<feature type="transmembrane region" description="Helical" evidence="10">
    <location>
        <begin position="219"/>
        <end position="244"/>
    </location>
</feature>
<organism evidence="12 13">
    <name type="scientific">Syphacia muris</name>
    <dbReference type="NCBI Taxonomy" id="451379"/>
    <lineage>
        <taxon>Eukaryota</taxon>
        <taxon>Metazoa</taxon>
        <taxon>Ecdysozoa</taxon>
        <taxon>Nematoda</taxon>
        <taxon>Chromadorea</taxon>
        <taxon>Rhabditida</taxon>
        <taxon>Spirurina</taxon>
        <taxon>Oxyuridomorpha</taxon>
        <taxon>Oxyuroidea</taxon>
        <taxon>Oxyuridae</taxon>
        <taxon>Syphacia</taxon>
    </lineage>
</organism>
<dbReference type="SUPFAM" id="SSF81321">
    <property type="entry name" value="Family A G protein-coupled receptor-like"/>
    <property type="match status" value="1"/>
</dbReference>
<keyword evidence="4 10" id="KW-1133">Transmembrane helix</keyword>
<dbReference type="STRING" id="451379.A0A0N5B0T8"/>
<feature type="transmembrane region" description="Helical" evidence="10">
    <location>
        <begin position="125"/>
        <end position="144"/>
    </location>
</feature>
<proteinExistence type="inferred from homology"/>
<reference evidence="13" key="1">
    <citation type="submission" date="2017-02" db="UniProtKB">
        <authorList>
            <consortium name="WormBaseParasite"/>
        </authorList>
    </citation>
    <scope>IDENTIFICATION</scope>
</reference>
<dbReference type="PROSITE" id="PS00237">
    <property type="entry name" value="G_PROTEIN_RECEP_F1_1"/>
    <property type="match status" value="1"/>
</dbReference>
<evidence type="ECO:0000256" key="7">
    <source>
        <dbReference type="ARBA" id="ARBA00023170"/>
    </source>
</evidence>
<accession>A0A0N5B0T8</accession>
<evidence type="ECO:0000313" key="13">
    <source>
        <dbReference type="WBParaSite" id="SMUV_0001089001-mRNA-1"/>
    </source>
</evidence>
<sequence length="393" mass="45665">MRNADTVYIQNQSVLLKAAKYACGHFDSVTPFLDLHCYEFPNKHTLSTQIIALTAFSLIIIVGILGNGVVMWIIAAHKVMRKSFNYFIFNMAFADCMTVILNVGTTLTFNFYYDWWFGQFCTVNLFITVALTCVSVFTMITVSWDRCYAVVFPLNTKALLNKHYRLLICLIWFLASLAALPNATYATVQKHYFYSSNTDSLNKKWICKSDFKSKDLYEAFILLIQYIIPLIILTLTYGSIAWVIQHENYENGQTEIQTLRFKSKKKVIKMLALVVAVFMICWLPYQLCRAVFDELLQRSSEFKLVYYTYLISYWLAMSAAAYNPFIYCLSSNRFRIGFKYAFRWLPFVKCTDEEYAFSELFPERLSQTFNISSHVSTTPKRTTLRSPSLKTQL</sequence>
<evidence type="ECO:0000256" key="10">
    <source>
        <dbReference type="SAM" id="Phobius"/>
    </source>
</evidence>
<feature type="transmembrane region" description="Helical" evidence="10">
    <location>
        <begin position="50"/>
        <end position="75"/>
    </location>
</feature>
<evidence type="ECO:0000256" key="4">
    <source>
        <dbReference type="ARBA" id="ARBA00022989"/>
    </source>
</evidence>
<evidence type="ECO:0000313" key="12">
    <source>
        <dbReference type="Proteomes" id="UP000046393"/>
    </source>
</evidence>
<name>A0A0N5B0T8_9BILA</name>